<protein>
    <recommendedName>
        <fullName evidence="2">DUF4704 domain-containing protein</fullName>
    </recommendedName>
</protein>
<dbReference type="Pfam" id="PF15787">
    <property type="entry name" value="DUF4704"/>
    <property type="match status" value="2"/>
</dbReference>
<comment type="caution">
    <text evidence="5">The sequence shown here is derived from an EMBL/GenBank/DDBJ whole genome shotgun (WGS) entry which is preliminary data.</text>
</comment>
<dbReference type="InterPro" id="IPR031570">
    <property type="entry name" value="NBEA/BDCP_DUF4704"/>
</dbReference>
<dbReference type="Proteomes" id="UP000681967">
    <property type="component" value="Unassembled WGS sequence"/>
</dbReference>
<evidence type="ECO:0000313" key="5">
    <source>
        <dbReference type="EMBL" id="CAF4273380.1"/>
    </source>
</evidence>
<organism evidence="5 6">
    <name type="scientific">Rotaria magnacalcarata</name>
    <dbReference type="NCBI Taxonomy" id="392030"/>
    <lineage>
        <taxon>Eukaryota</taxon>
        <taxon>Metazoa</taxon>
        <taxon>Spiralia</taxon>
        <taxon>Gnathifera</taxon>
        <taxon>Rotifera</taxon>
        <taxon>Eurotatoria</taxon>
        <taxon>Bdelloidea</taxon>
        <taxon>Philodinida</taxon>
        <taxon>Philodinidae</taxon>
        <taxon>Rotaria</taxon>
    </lineage>
</organism>
<feature type="domain" description="DUF4704" evidence="2">
    <location>
        <begin position="110"/>
        <end position="170"/>
    </location>
</feature>
<reference evidence="5" key="1">
    <citation type="submission" date="2021-02" db="EMBL/GenBank/DDBJ databases">
        <authorList>
            <person name="Nowell W R."/>
        </authorList>
    </citation>
    <scope>NUCLEOTIDE SEQUENCE</scope>
</reference>
<evidence type="ECO:0000313" key="4">
    <source>
        <dbReference type="EMBL" id="CAF4164693.1"/>
    </source>
</evidence>
<name>A0A8S2TB07_9BILA</name>
<evidence type="ECO:0000259" key="2">
    <source>
        <dbReference type="Pfam" id="PF15787"/>
    </source>
</evidence>
<evidence type="ECO:0000313" key="3">
    <source>
        <dbReference type="EMBL" id="CAF4149542.1"/>
    </source>
</evidence>
<dbReference type="EMBL" id="CAJOBI010012343">
    <property type="protein sequence ID" value="CAF4164693.1"/>
    <property type="molecule type" value="Genomic_DNA"/>
</dbReference>
<dbReference type="Proteomes" id="UP000681720">
    <property type="component" value="Unassembled WGS sequence"/>
</dbReference>
<evidence type="ECO:0000313" key="6">
    <source>
        <dbReference type="Proteomes" id="UP000681967"/>
    </source>
</evidence>
<feature type="domain" description="DUF4704" evidence="2">
    <location>
        <begin position="1"/>
        <end position="97"/>
    </location>
</feature>
<proteinExistence type="predicted"/>
<gene>
    <name evidence="5" type="ORF">BYL167_LOCUS26403</name>
    <name evidence="3" type="ORF">GIL414_LOCUS19449</name>
    <name evidence="4" type="ORF">SMN809_LOCUS20335</name>
</gene>
<feature type="compositionally biased region" description="Polar residues" evidence="1">
    <location>
        <begin position="193"/>
        <end position="203"/>
    </location>
</feature>
<accession>A0A8S2TB07</accession>
<dbReference type="AlphaFoldDB" id="A0A8S2TB07"/>
<sequence length="320" mass="36422">MSEYSRTIVPAFDRQQGLKTVFKLLASSSEIIRLQALKLLGFFLQRSTVRLLLHPNSFTMATYNVLFEIPVEKISGLVVEKRTSEITADWKIENPGKLFYKIMFCGFQRFYKISVWQDYLFDLPYFYSTQEIQTVITDRVFDLLKILLHHAIKFEYGGWRALIDTLSILHGRINKMVENMKDDDDNEPKPPVSSKNLSGTQTPIDEHSVATPTKSTSYRQVFETSQLLPFTISEFKYSPMHIHLLPSVFDSIEIDMTNVLCNACGGLLPVLTSATSANNEIELLENTEGLSSKDALNILKRVMSLSDLFILANSGNFAEH</sequence>
<dbReference type="Proteomes" id="UP000676336">
    <property type="component" value="Unassembled WGS sequence"/>
</dbReference>
<dbReference type="EMBL" id="CAJOBJ010009927">
    <property type="protein sequence ID" value="CAF4149542.1"/>
    <property type="molecule type" value="Genomic_DNA"/>
</dbReference>
<feature type="region of interest" description="Disordered" evidence="1">
    <location>
        <begin position="179"/>
        <end position="212"/>
    </location>
</feature>
<dbReference type="EMBL" id="CAJOBH010030251">
    <property type="protein sequence ID" value="CAF4273380.1"/>
    <property type="molecule type" value="Genomic_DNA"/>
</dbReference>
<evidence type="ECO:0000256" key="1">
    <source>
        <dbReference type="SAM" id="MobiDB-lite"/>
    </source>
</evidence>